<dbReference type="VEuPathDB" id="FungiDB:MMYC01_207445"/>
<protein>
    <recommendedName>
        <fullName evidence="1">Prion-inhibition and propagation HeLo domain-containing protein</fullName>
    </recommendedName>
</protein>
<name>A0A175VX17_9PEZI</name>
<dbReference type="Pfam" id="PF14479">
    <property type="entry name" value="HeLo"/>
    <property type="match status" value="1"/>
</dbReference>
<proteinExistence type="predicted"/>
<evidence type="ECO:0000259" key="1">
    <source>
        <dbReference type="Pfam" id="PF14479"/>
    </source>
</evidence>
<dbReference type="Gene3D" id="1.20.120.1020">
    <property type="entry name" value="Prion-inhibition and propagation, HeLo domain"/>
    <property type="match status" value="1"/>
</dbReference>
<evidence type="ECO:0000313" key="2">
    <source>
        <dbReference type="EMBL" id="KXX75785.1"/>
    </source>
</evidence>
<dbReference type="Gene3D" id="1.10.510.10">
    <property type="entry name" value="Transferase(Phosphotransferase) domain 1"/>
    <property type="match status" value="1"/>
</dbReference>
<comment type="caution">
    <text evidence="2">The sequence shown here is derived from an EMBL/GenBank/DDBJ whole genome shotgun (WGS) entry which is preliminary data.</text>
</comment>
<evidence type="ECO:0000313" key="3">
    <source>
        <dbReference type="Proteomes" id="UP000078237"/>
    </source>
</evidence>
<accession>A0A175VX17</accession>
<gene>
    <name evidence="2" type="ORF">MMYC01_207445</name>
</gene>
<dbReference type="AlphaFoldDB" id="A0A175VX17"/>
<dbReference type="PANTHER" id="PTHR37542:SF3">
    <property type="entry name" value="PRION-INHIBITION AND PROPAGATION HELO DOMAIN-CONTAINING PROTEIN"/>
    <property type="match status" value="1"/>
</dbReference>
<dbReference type="STRING" id="100816.A0A175VX17"/>
<feature type="domain" description="Prion-inhibition and propagation HeLo" evidence="1">
    <location>
        <begin position="16"/>
        <end position="238"/>
    </location>
</feature>
<sequence>MSVEPGTYITIAQLAFQGACVAVKTFQSGLNFGKDAERLVLGLEVERFRLQIWGENAGLVPRDGQPPTLSSRLLPLSGILKDYLEQIERLVKDADVLSSRYGLLQTEEPPTKSAVIRQVLQRMQRTIHLSGIKLASAEEAENEVEGEERGSRETADASLGIEDLNLSKDKRKTTTWKRVRWAIRDLDKFDDLVKDMGQRINKLNDLMTETQQRKTREDNYRVNMVVVGSAVDEESLELIRAAVRSEPGTSQVRTAVERKALTQARRVNISAMSLQELSLDEFALPTKFTDLKRFVTTKKSSLASGPYYLLERKMFDPDIQPRDMTRLASRIQRLVLLLQKPKSTYFRTPRAQGYITDSENTCWWIVFHFPLRTLPDPEVTRRILHKKRSAPVSLLSLLSRTEKVKFRPPLEQRLTLASTLCATFSELYLSGWLHKGVRSENILFPGAGAIIQPPTSYSYTAEEMQNILSSPLVCGFDYSRHESERSTIDKARMSGDVHVAIYRHPSYQGEAAEGYKVQYDIYAVGLVLVEIALWRPLKSFLEGKKSSSKTGATAKPGPSLLEAQLGMSNKPASVELCEDMELFHEPHAMELKKRVIDTVDSELAFRVGSVFYQAVKFCLEFADKHQDPDVPNGGEVGVHPAMEFYNNVVVPLAWLSSSEA</sequence>
<dbReference type="SUPFAM" id="SSF56112">
    <property type="entry name" value="Protein kinase-like (PK-like)"/>
    <property type="match status" value="1"/>
</dbReference>
<dbReference type="OrthoDB" id="1911848at2759"/>
<dbReference type="InterPro" id="IPR011009">
    <property type="entry name" value="Kinase-like_dom_sf"/>
</dbReference>
<keyword evidence="3" id="KW-1185">Reference proteome</keyword>
<reference evidence="2 3" key="1">
    <citation type="journal article" date="2016" name="Genome Announc.">
        <title>Genome Sequence of Madurella mycetomatis mm55, Isolated from a Human Mycetoma Case in Sudan.</title>
        <authorList>
            <person name="Smit S."/>
            <person name="Derks M.F."/>
            <person name="Bervoets S."/>
            <person name="Fahal A."/>
            <person name="van Leeuwen W."/>
            <person name="van Belkum A."/>
            <person name="van de Sande W.W."/>
        </authorList>
    </citation>
    <scope>NUCLEOTIDE SEQUENCE [LARGE SCALE GENOMIC DNA]</scope>
    <source>
        <strain evidence="3">mm55</strain>
    </source>
</reference>
<organism evidence="2 3">
    <name type="scientific">Madurella mycetomatis</name>
    <dbReference type="NCBI Taxonomy" id="100816"/>
    <lineage>
        <taxon>Eukaryota</taxon>
        <taxon>Fungi</taxon>
        <taxon>Dikarya</taxon>
        <taxon>Ascomycota</taxon>
        <taxon>Pezizomycotina</taxon>
        <taxon>Sordariomycetes</taxon>
        <taxon>Sordariomycetidae</taxon>
        <taxon>Sordariales</taxon>
        <taxon>Sordariales incertae sedis</taxon>
        <taxon>Madurella</taxon>
    </lineage>
</organism>
<dbReference type="InterPro" id="IPR038305">
    <property type="entry name" value="HeLo_sf"/>
</dbReference>
<dbReference type="EMBL" id="LCTW02000249">
    <property type="protein sequence ID" value="KXX75785.1"/>
    <property type="molecule type" value="Genomic_DNA"/>
</dbReference>
<dbReference type="Proteomes" id="UP000078237">
    <property type="component" value="Unassembled WGS sequence"/>
</dbReference>
<dbReference type="PANTHER" id="PTHR37542">
    <property type="entry name" value="HELO DOMAIN-CONTAINING PROTEIN-RELATED"/>
    <property type="match status" value="1"/>
</dbReference>
<dbReference type="InterPro" id="IPR029498">
    <property type="entry name" value="HeLo_dom"/>
</dbReference>